<feature type="transmembrane region" description="Helical" evidence="10">
    <location>
        <begin position="268"/>
        <end position="291"/>
    </location>
</feature>
<feature type="transmembrane region" description="Helical" evidence="10">
    <location>
        <begin position="220"/>
        <end position="240"/>
    </location>
</feature>
<keyword evidence="4" id="KW-0997">Cell inner membrane</keyword>
<dbReference type="GO" id="GO:0015188">
    <property type="term" value="F:L-isoleucine transmembrane transporter activity"/>
    <property type="evidence" value="ECO:0007669"/>
    <property type="project" value="TreeGrafter"/>
</dbReference>
<gene>
    <name evidence="11" type="ORF">UFOPK1874_00222</name>
</gene>
<keyword evidence="5 10" id="KW-0812">Transmembrane</keyword>
<evidence type="ECO:0000256" key="1">
    <source>
        <dbReference type="ARBA" id="ARBA00004651"/>
    </source>
</evidence>
<comment type="subcellular location">
    <subcellularLocation>
        <location evidence="1">Cell membrane</location>
        <topology evidence="1">Multi-pass membrane protein</topology>
    </subcellularLocation>
</comment>
<dbReference type="GO" id="GO:1903806">
    <property type="term" value="P:L-isoleucine import across plasma membrane"/>
    <property type="evidence" value="ECO:0007669"/>
    <property type="project" value="TreeGrafter"/>
</dbReference>
<name>A0A6J6H951_9ZZZZ</name>
<dbReference type="CDD" id="cd06582">
    <property type="entry name" value="TM_PBP1_LivH_like"/>
    <property type="match status" value="1"/>
</dbReference>
<feature type="transmembrane region" description="Helical" evidence="10">
    <location>
        <begin position="171"/>
        <end position="191"/>
    </location>
</feature>
<evidence type="ECO:0000256" key="9">
    <source>
        <dbReference type="ARBA" id="ARBA00037998"/>
    </source>
</evidence>
<dbReference type="InterPro" id="IPR001851">
    <property type="entry name" value="ABC_transp_permease"/>
</dbReference>
<accession>A0A6J6H951</accession>
<feature type="transmembrane region" description="Helical" evidence="10">
    <location>
        <begin position="116"/>
        <end position="136"/>
    </location>
</feature>
<dbReference type="InterPro" id="IPR052157">
    <property type="entry name" value="BCAA_transport_permease"/>
</dbReference>
<evidence type="ECO:0000256" key="7">
    <source>
        <dbReference type="ARBA" id="ARBA00022989"/>
    </source>
</evidence>
<dbReference type="EMBL" id="CAEZUX010000010">
    <property type="protein sequence ID" value="CAB4607714.1"/>
    <property type="molecule type" value="Genomic_DNA"/>
</dbReference>
<evidence type="ECO:0000256" key="6">
    <source>
        <dbReference type="ARBA" id="ARBA00022970"/>
    </source>
</evidence>
<dbReference type="AlphaFoldDB" id="A0A6J6H951"/>
<feature type="transmembrane region" description="Helical" evidence="10">
    <location>
        <begin position="80"/>
        <end position="104"/>
    </location>
</feature>
<dbReference type="Pfam" id="PF02653">
    <property type="entry name" value="BPD_transp_2"/>
    <property type="match status" value="1"/>
</dbReference>
<keyword evidence="6" id="KW-0029">Amino-acid transport</keyword>
<keyword evidence="2" id="KW-0813">Transport</keyword>
<sequence>MPDWLIIRTFWDLTVTGLALGSIYALVALGYTLVYGVLRLINFAHSEIFMVGTFGALLASTQFLNVPLLEDGNYPYRTGMTLIIFLVFIMLIAMLFSGVGAVVLERVAYRPLRGNGDSFGAIVLAFLTAFIVSLVFVDEAKINVILALLGTAPISYAYLRYFKQGRQAPRLAFLISAIGASTAIAEAVGVWSKNGRDQYQTPRLLEKKTLFTMFGTDVRIDYVIVIVGALLMMTALTLFVNKTRLGRGVRAVAQDAETSRILGVNVDLIIIVTFALGGIMAGGAAMLFTLVYDQTRFNIGFILGVKSFTAAVLGGIGNLKGALLGGLLLGLVENYGSAIFGGQWKDVIAFTMLLIVLMFRPTGLLGESLGKARV</sequence>
<dbReference type="GO" id="GO:0042941">
    <property type="term" value="P:D-alanine transmembrane transport"/>
    <property type="evidence" value="ECO:0007669"/>
    <property type="project" value="TreeGrafter"/>
</dbReference>
<keyword evidence="7 10" id="KW-1133">Transmembrane helix</keyword>
<keyword evidence="8 10" id="KW-0472">Membrane</keyword>
<evidence type="ECO:0000313" key="11">
    <source>
        <dbReference type="EMBL" id="CAB4607714.1"/>
    </source>
</evidence>
<dbReference type="GO" id="GO:0015808">
    <property type="term" value="P:L-alanine transport"/>
    <property type="evidence" value="ECO:0007669"/>
    <property type="project" value="TreeGrafter"/>
</dbReference>
<comment type="similarity">
    <text evidence="9">Belongs to the binding-protein-dependent transport system permease family. LivHM subfamily.</text>
</comment>
<keyword evidence="3" id="KW-1003">Cell membrane</keyword>
<dbReference type="GO" id="GO:0005304">
    <property type="term" value="F:L-valine transmembrane transporter activity"/>
    <property type="evidence" value="ECO:0007669"/>
    <property type="project" value="TreeGrafter"/>
</dbReference>
<reference evidence="11" key="1">
    <citation type="submission" date="2020-05" db="EMBL/GenBank/DDBJ databases">
        <authorList>
            <person name="Chiriac C."/>
            <person name="Salcher M."/>
            <person name="Ghai R."/>
            <person name="Kavagutti S V."/>
        </authorList>
    </citation>
    <scope>NUCLEOTIDE SEQUENCE</scope>
</reference>
<organism evidence="11">
    <name type="scientific">freshwater metagenome</name>
    <dbReference type="NCBI Taxonomy" id="449393"/>
    <lineage>
        <taxon>unclassified sequences</taxon>
        <taxon>metagenomes</taxon>
        <taxon>ecological metagenomes</taxon>
    </lineage>
</organism>
<proteinExistence type="inferred from homology"/>
<protein>
    <submittedName>
        <fullName evidence="11">Unannotated protein</fullName>
    </submittedName>
</protein>
<evidence type="ECO:0000256" key="4">
    <source>
        <dbReference type="ARBA" id="ARBA00022519"/>
    </source>
</evidence>
<dbReference type="GO" id="GO:0015192">
    <property type="term" value="F:L-phenylalanine transmembrane transporter activity"/>
    <property type="evidence" value="ECO:0007669"/>
    <property type="project" value="TreeGrafter"/>
</dbReference>
<evidence type="ECO:0000256" key="10">
    <source>
        <dbReference type="SAM" id="Phobius"/>
    </source>
</evidence>
<evidence type="ECO:0000256" key="3">
    <source>
        <dbReference type="ARBA" id="ARBA00022475"/>
    </source>
</evidence>
<feature type="transmembrane region" description="Helical" evidence="10">
    <location>
        <begin position="48"/>
        <end position="68"/>
    </location>
</feature>
<feature type="transmembrane region" description="Helical" evidence="10">
    <location>
        <begin position="347"/>
        <end position="366"/>
    </location>
</feature>
<feature type="transmembrane region" description="Helical" evidence="10">
    <location>
        <begin position="20"/>
        <end position="41"/>
    </location>
</feature>
<dbReference type="GO" id="GO:0015190">
    <property type="term" value="F:L-leucine transmembrane transporter activity"/>
    <property type="evidence" value="ECO:0007669"/>
    <property type="project" value="TreeGrafter"/>
</dbReference>
<dbReference type="PANTHER" id="PTHR11795">
    <property type="entry name" value="BRANCHED-CHAIN AMINO ACID TRANSPORT SYSTEM PERMEASE PROTEIN LIVH"/>
    <property type="match status" value="1"/>
</dbReference>
<evidence type="ECO:0000256" key="2">
    <source>
        <dbReference type="ARBA" id="ARBA00022448"/>
    </source>
</evidence>
<feature type="transmembrane region" description="Helical" evidence="10">
    <location>
        <begin position="142"/>
        <end position="159"/>
    </location>
</feature>
<dbReference type="GO" id="GO:0005886">
    <property type="term" value="C:plasma membrane"/>
    <property type="evidence" value="ECO:0007669"/>
    <property type="project" value="UniProtKB-SubCell"/>
</dbReference>
<dbReference type="PANTHER" id="PTHR11795:SF371">
    <property type="entry name" value="HIGH-AFFINITY BRANCHED-CHAIN AMINO ACID TRANSPORT SYSTEM PERMEASE PROTEIN LIVH"/>
    <property type="match status" value="1"/>
</dbReference>
<evidence type="ECO:0000256" key="5">
    <source>
        <dbReference type="ARBA" id="ARBA00022692"/>
    </source>
</evidence>
<evidence type="ECO:0000256" key="8">
    <source>
        <dbReference type="ARBA" id="ARBA00023136"/>
    </source>
</evidence>